<evidence type="ECO:0000313" key="1">
    <source>
        <dbReference type="EMBL" id="KAJ8615109.1"/>
    </source>
</evidence>
<organism evidence="1 2">
    <name type="scientific">Persea americana</name>
    <name type="common">Avocado</name>
    <dbReference type="NCBI Taxonomy" id="3435"/>
    <lineage>
        <taxon>Eukaryota</taxon>
        <taxon>Viridiplantae</taxon>
        <taxon>Streptophyta</taxon>
        <taxon>Embryophyta</taxon>
        <taxon>Tracheophyta</taxon>
        <taxon>Spermatophyta</taxon>
        <taxon>Magnoliopsida</taxon>
        <taxon>Magnoliidae</taxon>
        <taxon>Laurales</taxon>
        <taxon>Lauraceae</taxon>
        <taxon>Persea</taxon>
    </lineage>
</organism>
<dbReference type="EMBL" id="CM056820">
    <property type="protein sequence ID" value="KAJ8615109.1"/>
    <property type="molecule type" value="Genomic_DNA"/>
</dbReference>
<sequence length="274" mass="30977">MAACGGLQRLFENKLPENPTPKHLAPWNQINSMIPIDLSSITELFEETHFKETPKSPLPNPNQNPPHKIEENQSLDSFTVEEKNHSSGCFTPLNSERLHLCTEGLGFESSDEVENFSERDDGWRNHDKVDPIKHSHLDEDRNFRNCTNIVGSGNGFISSSATGSFPPPISCIGRRGQPCFSLKSYRHDGRLVLREIKIPNHKFLHALREDGRLKLHLFPSTEIFTKEAKGEEEYDDYVDANVEDENDDEEDKKLIATDEICKGHGSPTSVNFGH</sequence>
<dbReference type="Proteomes" id="UP001234297">
    <property type="component" value="Chromosome 12"/>
</dbReference>
<protein>
    <submittedName>
        <fullName evidence="1">Uncharacterized protein</fullName>
    </submittedName>
</protein>
<evidence type="ECO:0000313" key="2">
    <source>
        <dbReference type="Proteomes" id="UP001234297"/>
    </source>
</evidence>
<gene>
    <name evidence="1" type="ORF">MRB53_034481</name>
</gene>
<keyword evidence="2" id="KW-1185">Reference proteome</keyword>
<reference evidence="1 2" key="1">
    <citation type="journal article" date="2022" name="Hortic Res">
        <title>A haplotype resolved chromosomal level avocado genome allows analysis of novel avocado genes.</title>
        <authorList>
            <person name="Nath O."/>
            <person name="Fletcher S.J."/>
            <person name="Hayward A."/>
            <person name="Shaw L.M."/>
            <person name="Masouleh A.K."/>
            <person name="Furtado A."/>
            <person name="Henry R.J."/>
            <person name="Mitter N."/>
        </authorList>
    </citation>
    <scope>NUCLEOTIDE SEQUENCE [LARGE SCALE GENOMIC DNA]</scope>
    <source>
        <strain evidence="2">cv. Hass</strain>
    </source>
</reference>
<comment type="caution">
    <text evidence="1">The sequence shown here is derived from an EMBL/GenBank/DDBJ whole genome shotgun (WGS) entry which is preliminary data.</text>
</comment>
<accession>A0ACC2K204</accession>
<proteinExistence type="predicted"/>
<name>A0ACC2K204_PERAE</name>